<evidence type="ECO:0000256" key="2">
    <source>
        <dbReference type="ARBA" id="ARBA00004204"/>
    </source>
</evidence>
<feature type="coiled-coil region" evidence="14">
    <location>
        <begin position="5912"/>
        <end position="5946"/>
    </location>
</feature>
<evidence type="ECO:0000256" key="4">
    <source>
        <dbReference type="ARBA" id="ARBA00008619"/>
    </source>
</evidence>
<feature type="coiled-coil region" evidence="14">
    <location>
        <begin position="696"/>
        <end position="762"/>
    </location>
</feature>
<feature type="coiled-coil region" evidence="14">
    <location>
        <begin position="1300"/>
        <end position="1327"/>
    </location>
</feature>
<dbReference type="GO" id="GO:0005856">
    <property type="term" value="C:cytoskeleton"/>
    <property type="evidence" value="ECO:0007669"/>
    <property type="project" value="UniProtKB-SubCell"/>
</dbReference>
<name>A0AAJ7SFA3_9ACAR</name>
<dbReference type="Pfam" id="PF00435">
    <property type="entry name" value="Spectrin"/>
    <property type="match status" value="2"/>
</dbReference>
<keyword evidence="12" id="KW-0206">Cytoskeleton</keyword>
<dbReference type="GeneID" id="108863633"/>
<dbReference type="GO" id="GO:0051015">
    <property type="term" value="F:actin filament binding"/>
    <property type="evidence" value="ECO:0007669"/>
    <property type="project" value="TreeGrafter"/>
</dbReference>
<feature type="coiled-coil region" evidence="14">
    <location>
        <begin position="3285"/>
        <end position="3319"/>
    </location>
</feature>
<feature type="compositionally biased region" description="Low complexity" evidence="15">
    <location>
        <begin position="7800"/>
        <end position="7809"/>
    </location>
</feature>
<feature type="compositionally biased region" description="Polar residues" evidence="15">
    <location>
        <begin position="7739"/>
        <end position="7756"/>
    </location>
</feature>
<dbReference type="SMART" id="SM00150">
    <property type="entry name" value="SPEC"/>
    <property type="match status" value="20"/>
</dbReference>
<evidence type="ECO:0000256" key="6">
    <source>
        <dbReference type="ARBA" id="ARBA00022692"/>
    </source>
</evidence>
<feature type="region of interest" description="Disordered" evidence="15">
    <location>
        <begin position="7618"/>
        <end position="7639"/>
    </location>
</feature>
<keyword evidence="5" id="KW-0963">Cytoplasm</keyword>
<dbReference type="InterPro" id="IPR001715">
    <property type="entry name" value="CH_dom"/>
</dbReference>
<evidence type="ECO:0000256" key="3">
    <source>
        <dbReference type="ARBA" id="ARBA00004245"/>
    </source>
</evidence>
<feature type="coiled-coil region" evidence="14">
    <location>
        <begin position="4540"/>
        <end position="4609"/>
    </location>
</feature>
<evidence type="ECO:0000256" key="5">
    <source>
        <dbReference type="ARBA" id="ARBA00022490"/>
    </source>
</evidence>
<dbReference type="GO" id="GO:0007097">
    <property type="term" value="P:nuclear migration"/>
    <property type="evidence" value="ECO:0007669"/>
    <property type="project" value="UniProtKB-ARBA"/>
</dbReference>
<dbReference type="InterPro" id="IPR018159">
    <property type="entry name" value="Spectrin/alpha-actinin"/>
</dbReference>
<evidence type="ECO:0000256" key="9">
    <source>
        <dbReference type="ARBA" id="ARBA00023054"/>
    </source>
</evidence>
<dbReference type="InterPro" id="IPR047291">
    <property type="entry name" value="CH_SYNE1_rpt2"/>
</dbReference>
<dbReference type="Gene3D" id="1.10.418.10">
    <property type="entry name" value="Calponin-like domain"/>
    <property type="match status" value="2"/>
</dbReference>
<feature type="coiled-coil region" evidence="14">
    <location>
        <begin position="6847"/>
        <end position="6891"/>
    </location>
</feature>
<dbReference type="PANTHER" id="PTHR47535">
    <property type="entry name" value="MUSCLE-SPECIFIC PROTEIN 300 KDA, ISOFORM G"/>
    <property type="match status" value="1"/>
</dbReference>
<evidence type="ECO:0000256" key="12">
    <source>
        <dbReference type="ARBA" id="ARBA00023212"/>
    </source>
</evidence>
<feature type="coiled-coil region" evidence="14">
    <location>
        <begin position="4671"/>
        <end position="4698"/>
    </location>
</feature>
<dbReference type="GO" id="GO:0005640">
    <property type="term" value="C:nuclear outer membrane"/>
    <property type="evidence" value="ECO:0007669"/>
    <property type="project" value="TreeGrafter"/>
</dbReference>
<evidence type="ECO:0000313" key="17">
    <source>
        <dbReference type="Proteomes" id="UP000694867"/>
    </source>
</evidence>
<keyword evidence="7" id="KW-0677">Repeat</keyword>
<dbReference type="Proteomes" id="UP000694867">
    <property type="component" value="Unplaced"/>
</dbReference>
<keyword evidence="17" id="KW-1185">Reference proteome</keyword>
<evidence type="ECO:0000256" key="1">
    <source>
        <dbReference type="ARBA" id="ARBA00004126"/>
    </source>
</evidence>
<dbReference type="RefSeq" id="XP_028967016.1">
    <property type="nucleotide sequence ID" value="XM_029111183.1"/>
</dbReference>
<feature type="region of interest" description="Disordered" evidence="15">
    <location>
        <begin position="7723"/>
        <end position="7756"/>
    </location>
</feature>
<feature type="compositionally biased region" description="Basic and acidic residues" evidence="15">
    <location>
        <begin position="7831"/>
        <end position="7842"/>
    </location>
</feature>
<keyword evidence="9 14" id="KW-0175">Coiled coil</keyword>
<dbReference type="InterPro" id="IPR052403">
    <property type="entry name" value="LINC-complex_assoc"/>
</dbReference>
<evidence type="ECO:0000256" key="10">
    <source>
        <dbReference type="ARBA" id="ARBA00023136"/>
    </source>
</evidence>
<feature type="domain" description="Calponin-homology (CH)" evidence="16">
    <location>
        <begin position="55"/>
        <end position="162"/>
    </location>
</feature>
<dbReference type="Gene3D" id="1.20.58.60">
    <property type="match status" value="23"/>
</dbReference>
<dbReference type="FunFam" id="1.10.418.10:FF:000037">
    <property type="entry name" value="nesprin-1 isoform X1"/>
    <property type="match status" value="1"/>
</dbReference>
<keyword evidence="8" id="KW-1133">Transmembrane helix</keyword>
<dbReference type="PROSITE" id="PS50021">
    <property type="entry name" value="CH"/>
    <property type="match status" value="2"/>
</dbReference>
<keyword evidence="6" id="KW-0812">Transmembrane</keyword>
<accession>A0AAJ7SFA3</accession>
<dbReference type="CTD" id="3771968"/>
<organism evidence="17 18">
    <name type="scientific">Galendromus occidentalis</name>
    <name type="common">western predatory mite</name>
    <dbReference type="NCBI Taxonomy" id="34638"/>
    <lineage>
        <taxon>Eukaryota</taxon>
        <taxon>Metazoa</taxon>
        <taxon>Ecdysozoa</taxon>
        <taxon>Arthropoda</taxon>
        <taxon>Chelicerata</taxon>
        <taxon>Arachnida</taxon>
        <taxon>Acari</taxon>
        <taxon>Parasitiformes</taxon>
        <taxon>Mesostigmata</taxon>
        <taxon>Gamasina</taxon>
        <taxon>Phytoseioidea</taxon>
        <taxon>Phytoseiidae</taxon>
        <taxon>Typhlodrominae</taxon>
        <taxon>Galendromus</taxon>
    </lineage>
</organism>
<dbReference type="FunFam" id="1.10.418.10:FF:000033">
    <property type="entry name" value="nesprin-1 isoform X1"/>
    <property type="match status" value="1"/>
</dbReference>
<evidence type="ECO:0000256" key="7">
    <source>
        <dbReference type="ARBA" id="ARBA00022737"/>
    </source>
</evidence>
<evidence type="ECO:0000259" key="16">
    <source>
        <dbReference type="PROSITE" id="PS50021"/>
    </source>
</evidence>
<dbReference type="GO" id="GO:0006997">
    <property type="term" value="P:nucleus organization"/>
    <property type="evidence" value="ECO:0007669"/>
    <property type="project" value="UniProtKB-ARBA"/>
</dbReference>
<keyword evidence="11" id="KW-0009">Actin-binding</keyword>
<dbReference type="Pfam" id="PF00307">
    <property type="entry name" value="CH"/>
    <property type="match status" value="2"/>
</dbReference>
<keyword evidence="13" id="KW-0539">Nucleus</keyword>
<feature type="compositionally biased region" description="Pro residues" evidence="15">
    <location>
        <begin position="7688"/>
        <end position="7698"/>
    </location>
</feature>
<dbReference type="SUPFAM" id="SSF46966">
    <property type="entry name" value="Spectrin repeat"/>
    <property type="match status" value="32"/>
</dbReference>
<feature type="coiled-coil region" evidence="14">
    <location>
        <begin position="6458"/>
        <end position="6520"/>
    </location>
</feature>
<evidence type="ECO:0000256" key="8">
    <source>
        <dbReference type="ARBA" id="ARBA00022989"/>
    </source>
</evidence>
<gene>
    <name evidence="18" type="primary">LOC108863633</name>
</gene>
<evidence type="ECO:0000313" key="18">
    <source>
        <dbReference type="RefSeq" id="XP_028967016.1"/>
    </source>
</evidence>
<feature type="coiled-coil region" evidence="14">
    <location>
        <begin position="2190"/>
        <end position="2217"/>
    </location>
</feature>
<proteinExistence type="inferred from homology"/>
<dbReference type="PANTHER" id="PTHR47535:SF1">
    <property type="entry name" value="NESPRIN-1"/>
    <property type="match status" value="1"/>
</dbReference>
<keyword evidence="10" id="KW-0472">Membrane</keyword>
<protein>
    <submittedName>
        <fullName evidence="18">Nesprin-1</fullName>
    </submittedName>
</protein>
<dbReference type="PROSITE" id="PS00019">
    <property type="entry name" value="ACTININ_1"/>
    <property type="match status" value="1"/>
</dbReference>
<comment type="similarity">
    <text evidence="4">Belongs to the nesprin family.</text>
</comment>
<feature type="coiled-coil region" evidence="14">
    <location>
        <begin position="3188"/>
        <end position="3248"/>
    </location>
</feature>
<evidence type="ECO:0000256" key="14">
    <source>
        <dbReference type="SAM" id="Coils"/>
    </source>
</evidence>
<dbReference type="SUPFAM" id="SSF47576">
    <property type="entry name" value="Calponin-homology domain, CH-domain"/>
    <property type="match status" value="1"/>
</dbReference>
<dbReference type="PROSITE" id="PS00020">
    <property type="entry name" value="ACTININ_2"/>
    <property type="match status" value="1"/>
</dbReference>
<feature type="coiled-coil region" evidence="14">
    <location>
        <begin position="2976"/>
        <end position="3040"/>
    </location>
</feature>
<dbReference type="Pfam" id="PF25034">
    <property type="entry name" value="Spectrin_SYNE1"/>
    <property type="match status" value="1"/>
</dbReference>
<dbReference type="KEGG" id="goe:108863633"/>
<feature type="coiled-coil region" evidence="14">
    <location>
        <begin position="7050"/>
        <end position="7142"/>
    </location>
</feature>
<feature type="region of interest" description="Disordered" evidence="15">
    <location>
        <begin position="7800"/>
        <end position="7842"/>
    </location>
</feature>
<dbReference type="InterPro" id="IPR002017">
    <property type="entry name" value="Spectrin_repeat"/>
</dbReference>
<sequence>MADSPSSRRIRTPLGFLDATGSDDELGPSVENGIHVYTTHEYDRQICRNRDEQERVQKKVFVNWINHVLAQRVPPSRIKDLIEDLRDGTKLLALLEVLSGETLPGERGKILRRPHFISNVNNVLRFLERRRIKLVNINSTDVVDGKPAIILGLIWTIILHFQIEQHTALFQPSASSPAHVASPARDRESVADKWKGGARKALLQWVKNAISQRFGIHVNDFGPSWRDGMAFLAIVSRLKPSSVDLDAARDMGNRQRLDTAFNVAERELGIPKLIDSEDVDVAQPDEKSVMTYVAQFLHKYPESYSQVREMPTGSDPDLVKMSEFLTRAEDLLNSQSSDLNEQVKSYRSLKNEYRDLTSLYNSLRNRVRTETSIATQWPQVDQRWKNVGNLLKAWWQRLTSGLSYETLTFLQFLEDAEHRLAQPAIPPEMAPDDIARMNQIVGDHDLFLKDLQQIKQWFDSAKPDQFKIAALYEDSKSRLGEISKRASDRKLLLQLYQQRAKMLTIISKARGVFSRWRVPLALRDGLNHEWDAAKIQLETYTTDFAKLNLEFRAALDGCTSNGAMNFPEAERLGREITEQWDDVQTEMRSLYEILDQLFKNLRFYTENFDRVYGWIREAEMMVSATDSKKLEFFASAKQFSELKNRVVESGSFCQDKVQEPLASAIRNQLSDLQRRWNALSQIIAPFLTAGDSLKKRLDVQREIDSLKEAIAKHELLLNTRLPYERPALEKHADDLRKSQSELRSLDERCRELSRKVQGMVSELSAPEIEQLTNVLRMEKDKLVIVQGRLNSKLTQIQNLLGYLTSLLSELDTIPPWLDQAEVLISTYAAPVDKRSVETLLQKHRDFFSKLSEIQAVLDCKNKIMRDIKEEAGPANVDVGALDHKIASIYQRFTNVQDLSKQWEKALDEALTRWTNLEEHTSNLESWLSEAEPLVEKDSNVMEQVAFFSRPYQHLYLSFIASAKDVLSTVDPSQVAALSQRVTALQERYKAVIRVLPDPSEQSKLNQLNQKFMLHLENIRKELREELVLITSGRSESANVAQRHREFFRDCGDLKLLHEIIRDMEALATNNDSRPVHPFNSEMMLNNQRELKDVIDEIQRTKNLLTMSDKQYTEYQTRVNKLITWMDDVDKNVTTLLENDIPSSSDYEKLREKFNAICADVSSKEDDIKWLIRQLQQLIPNMTQEQATAEKGNLEFLVQRYQQLVPSIEMTTKVSETIHKIIIYREEVHKVTKWMTEIKTSELPVDQLQNIQREHQERVIKLEAEKSALLDEARRVAPGMVVPKALSQQVNQLQGDFTLVSECAKKNVQALQEQSEALARSCEDLKREILELLALAESNYSSFGKYSTPSELMEALRLKEEKHKSYIDKTQDLLRRLKQYKFEDSKFTEEVTKIEKQTHVVFNKVEEKSTKLKCAANKALKIAEHVGTTDLSDTSSANKAKVEQLISEVSEDNDLAEVLPMLPDIAQNINTAQQQFVKIQHAEKAQQALLTAIDEEFRQAESQVNDLTYTTPSFSRIEDCRSYLQKITTISNNAKSRITYADNLCSMEDLPEEAPQKIQELKSLWQKVDQRAAEKIERLTTALNERTQYDGVVERFEDWLEKLRQALRDRKKATNPHEVEQETTDLKKIAADIQEQQKSITDIQSRIDESKLSEFLHPEATRLQNRLFTIKKETTNIMDSIRKQTNELANVISEQKIVEKRIVAIEGNLQKILEQAPKTMSISQTVDKNTTIAKKIIDDTTNDINELMPSVKRLVEQLPGAARPLEQRLSALSSRISTQRELLDKRSTIGKDVNDFNNWQRDLIEQLKLLEQQLGTTKPSPEFLHKVKLTLKTIETTIVEKRQMVEGLQQRLNDIGLTLTDVDDKPTSLIDEVDKLQTMFGNVNQLFRRRTEQVEKMHAQLDQFNQSATSINTSIENLHSELKALRSIDSSYVALKEMRERLVQIQNTIPSSIIEQVNEMGRKLIEQDSSAISSVQNVLSAISKNFDVVSSDVDRRLANVDGARQMWDECRDLQNVVDSILKSTVEQIERAKSATGPEIPEASSQLKQTKGILIGQRPAVEQYARKVKTLCEKLEAVPGFNTTTLKNEAQDRISQFSVLYEQITQLLGNLENLNTALHQIEVARTSVDKWVTEMSSELDEALAKLSEPRARSVLDRYHIEAETQRNFLRSVRDKISSLNGILDTAPLTNQFDSVEQRLNSLQSRASLLESKLRNVQDAEDRIRQRLARFAEWLKERRDVVSKCDTDDISTSMRLCTDVKNSLESSSELQQINDEITGLQKEQEALDLVHLFKDLNNIEKRFANVLQQTNKTIQTMQSLMERKYQTAFNDAQRWIHNTDEKIHWTVSSNPAMDKFSVEAKLATLSEIASSMPVGREKLNALRQSVVQFPEKQNELSAVEDSFAQVEINLADNQAQLEHALQQWHAIEQMIANLGQWLSSIEVQAKSETGQAFSLTQNFDQQIETLESLLQTLNTRQAQFSQLEQMMSRITTDGSDASLENQVHHIVQRYKMIKTSLERAVSQLRNLISTKTSFNDRCQQVQMNTEKVEQVLALPCGNSKQELDARIEQLRALCNAKPELEKPVIEMSELGENIQGFLNIESRDQIRTQMRRLKDRWEDCWTKLYDQIKILDSSLLSWSGFEDTLGVVVEWLNQLEQQVSSSVELVPSLSDKITQLQSYKSLGQDICLHEPVMNKLREYSTNMSDQRVNAKVTQAFERHTQAQTAVQKCVELCSQRVNHHEDLKLKLCDMRSLIGDVESRIQQLKAVRALDGDSARKAIHLAKDILSCKPDGDRMLEAIRQLTTSVLSETAQAGHSVIEEETDAVGKAWDQLFGVCVAVCAESQSVIDAIETSENACKELEDWLVNNLPREHALKATARAKHEYVEELNQLEPELLNRQSQINALKNIHGEKVETLRNAYASGITNVRETTQKWTQNANLHSDFDIRSNDFDAWLSSCEVRFLDTSRGQGEQADVKKFLEDLLDHVTQKQAELDRLTDLAERVYPLTSADGRENIRSKLRDLVKRYERLCENLSSHVNKLEKSIGQIADLRQAQQVLESNIKDFLTGLNSNEQLKATLQEKKAQLQAHKLVNEDIISQKPVVMNMLQRTKNLDQAPDFVASVQKSKTEYEDLVDKSAKLLDRLGKAVEHHSELNDLIREFKEWLQVLSHQLEEHKDSTGDQEHIQSKLKSLNNLKSKFDQSESMLNRLQAAAERVYLSTNEAGIAAIQQEMTELEEALSQHGATRDEAQHNLENVIKQWTSFKKNQKLIENYLQQSEAEIQSIQQGIRNSSLQEKQELLKTAESLKETLESYQKTIDGFTDEGHSLYQASRFESIQTKVTQINSNYRALSYSLKKLITGLSTSLDGLQQFDKALAAFDMWFDDAQITFETKVPDSEWQPQRVQMQTLLGQCKSQGQTLLNQANAKAEVIMQDIPPTSRDDMRDGIKRRREKLDQLQVDIQEALRQLDIDSEIIGQLTQLLEEVDSAVEEGGILLRDFESGLPDTSRMHEMTHNMKVSDQTLRQLLGRLQLIRSKLRSEEYLRQVDDAADKVAKTMASLKNARTTLEDFTSLMSDFDELKSNHETLWQPKMKDRLKAGSDVSGSKSVLISRLDKLTTGVTNQIAEGEVTIAKLKDIIPKVEGRLQVATVSDMQATVGNFEHDLETAKVELDAATRRLADQSKQWQDFEDDYEKLSSLTNDWEAQIKEFSLKNTLDEKIELAEMFKELANEISSAQNAFDELGQDAEALEKSSGELRLSMQSSQLITRFQSVLATCKDIAKKTEQHVVEHKQYQEKYVACLRDMETARSKYDRIVEMPSGNKDDMTKKLEAIRGMLDQRSTLMNLVNICVQAGEVLQSGSSPAGWEIAQNQIKQLQDLYDSIFDGLAALDKSLQAASFLLSEYEESLRKMRLFIDYMSNQLLMIKLEPTFDKKRATARRAQDSLSEMNDNVYQVEELQTRAKSVPGRDAESEQALQKVLVDFERLHGQLKDVSQEAENRVMQHERLRTKVTELSDWLNCSSQKIDACLDTGVDKVTMRSNLETLRSILNSFDEKRAAVAALKETDVPAVLQGTHHDGHAAIKAEIDALEKRLDEMFKGALQDKENLEETLSRLDDTEKQAELLRSWLSTIESELRSIMLGDKLSTKQKTLDNISEQAAQILSKESEVMSVVKAVGSLADSASGEKKISRLSDLESRFKHMKSFATEQESKWQNFVANHSNFDQKIREAKSKLSDALGKLGSIEQQTAGEVADLEGNIATVQLLLKDKDEIFSKINVVSGLCEGLLGETAPAGHAALHNAVQELQDMKGDFVSRLNALKRALDEQHHVWKDYLNMVNQVTSLIEQAEGNLKLALQPQDTLSEKRAQWESVKHLLYVMKQDESTVFQLKNKTAKLIESKPPNRYTEKGERAVNRYHELVSEIESAISTLNEIYAQHSKLKECADELIGWMRQIRSKIPNLTKSLSDRLALEAAIEDLEKLLPKRKQGSEKMSALLEAKSLVLRDGCTSEAGRKMVETEVGTLRNDFHGLCNEIEEVDMKLQQVWAELKQFRKDYEEVSEELLQVETEIKSYKQRLQPDLEAKDKNVDDIKACIQHLDDIKEQADDIANDAKNLLASHLESYIRNQLSVLTSRLQVAANLARDVLGRAEEACEQHRAFAALVHKAKDWIHTATARLNACSGAKDTREELEAQLNSLQELLRKMDEGQSLVHSVVNSSDRVVRSTHQDGKQTIIDDVHKLQSDLEMLMSRLGDAKVAAESALMQWDDFKSSEKRMRQWIEDHKKKLSDLKTYHMLAPGDKGVSQRRVRFRRYQSLAQDIESFEPMIESVTSKGRQLQRDKSAAEIEEQFKELSGSAKSCCTNEGQLLQALDKFADACQKFISWQNAASERVSKGSQPSGDQNELQNRVDLLKNLNDDKATGNDLLSEVVSTGTESHKCLLAADEPEDADLVNVEVETRKKDYDDFLRSCDKLKQLIESGLELREDYEAQYRKCSEWLDATQPPVENFDRLYGDLYEKRKALEEFQQLLQVVFEWQPEFDVLNNKAQKLLDMYSDSTISTSVAQLSNRYTNFVSKAKDILHDLEQHFQEHQQQQCIYSECIEVIDRTKEKLEDLPTSHETQDGIESKVACLKTLASTLEHNTHRISYLDELTEKVIKSTSADGAHQVESDSANVKQDLQSLVDEVAKRLREAQELLEEFTDFTNEFRRFSNYLDELKLDDVAEKTTLPDKKLLFDKYKFVMNDLESFSDLASKLRSKEGGKFAEKAKLIVQKYDSVLQTVQDQLRSLEWDIKTMEEYMAAAASASEWLADAHDKVKKCNDTSGSENAIRERREILRTLRENLAEGERLVTQCSFLWDHLKPTWVHSVEEHVTGQLRQMEEDFESLKQLFASAEEELDKCLSSWENFNSLFDSLSRWIGDFESATKTAIAEVDSDSANWPSLEKTLTNLLSDASNKRSDVDSLNQLCENLVASTVRVREQVVSISSNYASLVGSLKDSLAKVQKSQVQHEQFENARNAFTDWLKNALTVFDNNREMSMKDIGTRVERLQTLNSDIPTGRNHLANVVEAGTRLLLSSSSDSNVRSDIDNMQKELTKLSSDLSETLSKLLSLSKRWSEAMTKKQILAQWIEKMSRELQSPLPSGDVVQIRNNIEFCKSSIASIEQQSIKLDELLSEVVELCERTGDHEIISELDELRERLNVLHGRTQSALESLESDLAALQAYQKLLQETEKWLLQMNMQIMAQHSLQILNCEQTEKELEKYQSLLNEVRAYETNITDVCSTGQALIDAYEASAPQTAETVSQQIDNIRESYTSLLAAAIKIQSRLENALEKFRAYEKMISYCEGLLNETESSITGPQEQPKTKDAIKFALDAKQAKLNQLSQARDSLQSAIQSCLDAVSSVSRPSSPEVSQVFKLPEQEVFVKIRLQDCIEQLEQQIQDLSELLVNMENVTKRLEEARRWLAAQHSLVGQISKDKLSWDLGAIHGNLRKLEGIAVDLTGQKDTLEKFLLSTHVPMDEAISGDFAALRTKLDESLEQQRDHLEKVEGLNTLVDEIRAKINDVEASLVAADKPARGNAKQRQQALQAILMDCDVVDERISAARTQLGLLKGVLQDQDYSKLHDELGEATKKSDDQRKRILRRSKSLDLIQTNFDALANDIKQGGDWADEKLASLRASCNPGYSPRPIEDRLQDSKVCCSEVQNMSLILPDLESRTSSLINDLDTFDSQKLNQSLDDLRSKFANVKDLAENRRDDLAKVLDKSRELESILKQCHQFINEKRSEKVDREIPISDQLRSYQKKLSELKQFEDSTLKELLRRGFAMEQHCDPEAKESLKSEIQKHVDDFNALTVETVEKIQLLSKLSETEEEFNRLMNSTQHLLDETEASAQTDVITDAAPSVLEEQIQSFNRLHNATRRLSGDLGKLKELRDDLRPRTKLAKADRIEVFEQLKTKLRNDIDEKIRLLRDSFENQSQLRVQIKELRSKLEDLSRQYDQLNGPIGGTVDDAKTAVLSSQKLQDELHELENEINTIVSRPFLKDEITSLSNDASALGKRIERLLAKVRNGVQLREAFYRIVESVKETATKVEDTLRHIDESRKSLAERIPVYTQSLSDLGEAEGQLQVAQDKLDKMAPDTIVADQNDNQQTLQQMKNSLLQLRKRIQDLQVHHESMLKEQAKLLGRFDKLIQNLQDDETKVKQRPQLSSSGDDIARFLNEQQSLEKSVDQHLLQAEELRNEVMNQVPENASRFEEKLGELARYNSSLPRDLQDRRLYLEEARAMRLEMKSHLDAVAGWIESANCILQQTVDYDNLDKVTSDLKSLVSESEEHDQSLKACQSLLPKLRSTMRDDDAIALDRTILGTAQEFHDLVSRLQKKLADLTDDMNLVNNLKKLLQKAQALISKVKLSEGWPDSIPAVQLRIKELKKASKDMQAQQSLINEFNAVSAVLEQKASPDTRKHISAYVAQVNDQWQKLLSDIADQLKVLEDVLHKWESYMKTHNDADTKITHAENELKQGKATINDLDAADTILQSLETSLVELREIVRATDDLSRPVLAYLVSHGSEQNIAIEKQVQSLKDRIERLETDIGEQLALVKEEKQISEHLNARIEHLSKQLQELAEQVKDLDVMSDDENLEHFIEQMRQDVQDLSKEVRDMAESTNRRYLSRRMSIPDAIGQALSSLEVLSEAVSGSLDDKEKQFTLAVKCRKEYIAAVRKVVEWLERAQQTLQDKESNISEIETQLMSLSSQVPDIKHTMHNGVTRNGQQIAEWSTDTEEKTSILSTISSLGEKLVEVDNWIQERLLQVKNAHHLRERFLALHENLQKWIGDNMTFLTDKEPLVTLDVTKRRVAKAKEMKHDIPQSQGYLNEMGTLINKIGDICDIADLLAILDADEEQQSSTESHLVEEVTLLNEMIEEWEQCERKIKEVTDWIGKCFSKLESPQGSPQRNKNLREQLNMREKILKDVATQRTRLAMAIEKLLVHFKDRNYSGQENQMVLQVGELSLELARLQADVDQQCQTLSVCLSQEEQYQQDLQRLRQLLAMSERQLKIACSPAMSVQEKQEQLKLQQIFRDQIASYKSQVTELQERLKKLQNKHLPDVEPFRVKIQALPKDLVASKPHLAALMEVPEHRPYVRTPRASARPSREASPDRPMSSLSWFLPTPSGPAASGITPEALLEGVFQSPKLVSTLGGADDDDVTDIRVPVPTPTPPPPSSHPMTSSGGIAPVTEIIVVYAATREDGGGVKPKKRPDVISASPVSNKKQKSNSPEGGSTTVMQVLQTSTQMQTPPTTVISTQASAVTLPSASVVQPLVVSSATATTTTTESTRPFSPRQQAPANYATEIVSDSPPERDEISDDKV</sequence>
<reference evidence="18" key="1">
    <citation type="submission" date="2025-08" db="UniProtKB">
        <authorList>
            <consortium name="RefSeq"/>
        </authorList>
    </citation>
    <scope>IDENTIFICATION</scope>
</reference>
<dbReference type="CDD" id="cd21243">
    <property type="entry name" value="CH_SYNE1_rpt2"/>
    <property type="match status" value="1"/>
</dbReference>
<dbReference type="InterPro" id="IPR001589">
    <property type="entry name" value="Actinin_actin-bd_CS"/>
</dbReference>
<feature type="coiled-coil region" evidence="14">
    <location>
        <begin position="5698"/>
        <end position="5763"/>
    </location>
</feature>
<evidence type="ECO:0000256" key="11">
    <source>
        <dbReference type="ARBA" id="ARBA00023203"/>
    </source>
</evidence>
<dbReference type="InterPro" id="IPR036872">
    <property type="entry name" value="CH_dom_sf"/>
</dbReference>
<dbReference type="InterPro" id="IPR057057">
    <property type="entry name" value="Spectrin_SYNE1"/>
</dbReference>
<feature type="domain" description="Calponin-homology (CH)" evidence="16">
    <location>
        <begin position="196"/>
        <end position="301"/>
    </location>
</feature>
<feature type="compositionally biased region" description="Polar residues" evidence="15">
    <location>
        <begin position="7810"/>
        <end position="7819"/>
    </location>
</feature>
<feature type="region of interest" description="Disordered" evidence="15">
    <location>
        <begin position="7671"/>
        <end position="7706"/>
    </location>
</feature>
<comment type="subcellular location">
    <subcellularLocation>
        <location evidence="3">Cytoplasm</location>
        <location evidence="3">Cytoskeleton</location>
    </subcellularLocation>
    <subcellularLocation>
        <location evidence="2">Cytoplasm</location>
        <location evidence="2">Myofibril</location>
        <location evidence="2">Sarcomere</location>
    </subcellularLocation>
    <subcellularLocation>
        <location evidence="1">Nucleus membrane</location>
    </subcellularLocation>
</comment>
<feature type="coiled-coil region" evidence="14">
    <location>
        <begin position="1244"/>
        <end position="1271"/>
    </location>
</feature>
<evidence type="ECO:0000256" key="13">
    <source>
        <dbReference type="ARBA" id="ARBA00023242"/>
    </source>
</evidence>
<feature type="coiled-coil region" evidence="14">
    <location>
        <begin position="4091"/>
        <end position="4118"/>
    </location>
</feature>
<dbReference type="SMART" id="SM00033">
    <property type="entry name" value="CH"/>
    <property type="match status" value="2"/>
</dbReference>
<evidence type="ECO:0000256" key="15">
    <source>
        <dbReference type="SAM" id="MobiDB-lite"/>
    </source>
</evidence>
<feature type="coiled-coil region" evidence="14">
    <location>
        <begin position="3652"/>
        <end position="3679"/>
    </location>
</feature>
<feature type="coiled-coil region" evidence="14">
    <location>
        <begin position="6633"/>
        <end position="6660"/>
    </location>
</feature>
<feature type="coiled-coil region" evidence="14">
    <location>
        <begin position="3706"/>
        <end position="3747"/>
    </location>
</feature>
<dbReference type="GO" id="GO:0030017">
    <property type="term" value="C:sarcomere"/>
    <property type="evidence" value="ECO:0007669"/>
    <property type="project" value="UniProtKB-SubCell"/>
</dbReference>
<dbReference type="GO" id="GO:0034993">
    <property type="term" value="C:meiotic nuclear membrane microtubule tethering complex"/>
    <property type="evidence" value="ECO:0007669"/>
    <property type="project" value="TreeGrafter"/>
</dbReference>
<feature type="coiled-coil region" evidence="14">
    <location>
        <begin position="7204"/>
        <end position="7231"/>
    </location>
</feature>